<keyword evidence="6" id="KW-1185">Reference proteome</keyword>
<feature type="compositionally biased region" description="Polar residues" evidence="1">
    <location>
        <begin position="1"/>
        <end position="16"/>
    </location>
</feature>
<feature type="domain" description="DUF4283" evidence="4">
    <location>
        <begin position="303"/>
        <end position="379"/>
    </location>
</feature>
<feature type="compositionally biased region" description="Polar residues" evidence="1">
    <location>
        <begin position="212"/>
        <end position="228"/>
    </location>
</feature>
<evidence type="ECO:0000313" key="6">
    <source>
        <dbReference type="Proteomes" id="UP000241394"/>
    </source>
</evidence>
<gene>
    <name evidence="5" type="ORF">CEY00_Acc17806</name>
</gene>
<feature type="region of interest" description="Disordered" evidence="1">
    <location>
        <begin position="425"/>
        <end position="446"/>
    </location>
</feature>
<keyword evidence="5" id="KW-0255">Endonuclease</keyword>
<dbReference type="InParanoid" id="A0A2R6QFQ3"/>
<dbReference type="SUPFAM" id="SSF56219">
    <property type="entry name" value="DNase I-like"/>
    <property type="match status" value="1"/>
</dbReference>
<feature type="region of interest" description="Disordered" evidence="1">
    <location>
        <begin position="510"/>
        <end position="535"/>
    </location>
</feature>
<dbReference type="GO" id="GO:0004519">
    <property type="term" value="F:endonuclease activity"/>
    <property type="evidence" value="ECO:0007669"/>
    <property type="project" value="UniProtKB-KW"/>
</dbReference>
<evidence type="ECO:0000259" key="4">
    <source>
        <dbReference type="Pfam" id="PF14111"/>
    </source>
</evidence>
<organism evidence="5 6">
    <name type="scientific">Actinidia chinensis var. chinensis</name>
    <name type="common">Chinese soft-hair kiwi</name>
    <dbReference type="NCBI Taxonomy" id="1590841"/>
    <lineage>
        <taxon>Eukaryota</taxon>
        <taxon>Viridiplantae</taxon>
        <taxon>Streptophyta</taxon>
        <taxon>Embryophyta</taxon>
        <taxon>Tracheophyta</taxon>
        <taxon>Spermatophyta</taxon>
        <taxon>Magnoliopsida</taxon>
        <taxon>eudicotyledons</taxon>
        <taxon>Gunneridae</taxon>
        <taxon>Pentapetalae</taxon>
        <taxon>asterids</taxon>
        <taxon>Ericales</taxon>
        <taxon>Actinidiaceae</taxon>
        <taxon>Actinidia</taxon>
    </lineage>
</organism>
<dbReference type="OrthoDB" id="1742302at2759"/>
<evidence type="ECO:0000259" key="3">
    <source>
        <dbReference type="Pfam" id="PF13966"/>
    </source>
</evidence>
<name>A0A2R6QFQ3_ACTCC</name>
<reference evidence="6" key="2">
    <citation type="journal article" date="2018" name="BMC Genomics">
        <title>A manually annotated Actinidia chinensis var. chinensis (kiwifruit) genome highlights the challenges associated with draft genomes and gene prediction in plants.</title>
        <authorList>
            <person name="Pilkington S.M."/>
            <person name="Crowhurst R."/>
            <person name="Hilario E."/>
            <person name="Nardozza S."/>
            <person name="Fraser L."/>
            <person name="Peng Y."/>
            <person name="Gunaseelan K."/>
            <person name="Simpson R."/>
            <person name="Tahir J."/>
            <person name="Deroles S.C."/>
            <person name="Templeton K."/>
            <person name="Luo Z."/>
            <person name="Davy M."/>
            <person name="Cheng C."/>
            <person name="McNeilage M."/>
            <person name="Scaglione D."/>
            <person name="Liu Y."/>
            <person name="Zhang Q."/>
            <person name="Datson P."/>
            <person name="De Silva N."/>
            <person name="Gardiner S.E."/>
            <person name="Bassett H."/>
            <person name="Chagne D."/>
            <person name="McCallum J."/>
            <person name="Dzierzon H."/>
            <person name="Deng C."/>
            <person name="Wang Y.Y."/>
            <person name="Barron L."/>
            <person name="Manako K."/>
            <person name="Bowen J."/>
            <person name="Foster T.M."/>
            <person name="Erridge Z.A."/>
            <person name="Tiffin H."/>
            <person name="Waite C.N."/>
            <person name="Davies K.M."/>
            <person name="Grierson E.P."/>
            <person name="Laing W.A."/>
            <person name="Kirk R."/>
            <person name="Chen X."/>
            <person name="Wood M."/>
            <person name="Montefiori M."/>
            <person name="Brummell D.A."/>
            <person name="Schwinn K.E."/>
            <person name="Catanach A."/>
            <person name="Fullerton C."/>
            <person name="Li D."/>
            <person name="Meiyalaghan S."/>
            <person name="Nieuwenhuizen N."/>
            <person name="Read N."/>
            <person name="Prakash R."/>
            <person name="Hunter D."/>
            <person name="Zhang H."/>
            <person name="McKenzie M."/>
            <person name="Knabel M."/>
            <person name="Harris A."/>
            <person name="Allan A.C."/>
            <person name="Gleave A."/>
            <person name="Chen A."/>
            <person name="Janssen B.J."/>
            <person name="Plunkett B."/>
            <person name="Ampomah-Dwamena C."/>
            <person name="Voogd C."/>
            <person name="Leif D."/>
            <person name="Lafferty D."/>
            <person name="Souleyre E.J.F."/>
            <person name="Varkonyi-Gasic E."/>
            <person name="Gambi F."/>
            <person name="Hanley J."/>
            <person name="Yao J.L."/>
            <person name="Cheung J."/>
            <person name="David K.M."/>
            <person name="Warren B."/>
            <person name="Marsh K."/>
            <person name="Snowden K.C."/>
            <person name="Lin-Wang K."/>
            <person name="Brian L."/>
            <person name="Martinez-Sanchez M."/>
            <person name="Wang M."/>
            <person name="Ileperuma N."/>
            <person name="Macnee N."/>
            <person name="Campin R."/>
            <person name="McAtee P."/>
            <person name="Drummond R.S.M."/>
            <person name="Espley R.V."/>
            <person name="Ireland H.S."/>
            <person name="Wu R."/>
            <person name="Atkinson R.G."/>
            <person name="Karunairetnam S."/>
            <person name="Bulley S."/>
            <person name="Chunkath S."/>
            <person name="Hanley Z."/>
            <person name="Storey R."/>
            <person name="Thrimawithana A.H."/>
            <person name="Thomson S."/>
            <person name="David C."/>
            <person name="Testolin R."/>
            <person name="Huang H."/>
            <person name="Hellens R.P."/>
            <person name="Schaffer R.J."/>
        </authorList>
    </citation>
    <scope>NUCLEOTIDE SEQUENCE [LARGE SCALE GENOMIC DNA]</scope>
    <source>
        <strain evidence="6">cv. Red5</strain>
    </source>
</reference>
<evidence type="ECO:0000259" key="2">
    <source>
        <dbReference type="Pfam" id="PF03372"/>
    </source>
</evidence>
<dbReference type="STRING" id="1590841.A0A2R6QFQ3"/>
<dbReference type="PANTHER" id="PTHR33710">
    <property type="entry name" value="BNAC02G09200D PROTEIN"/>
    <property type="match status" value="1"/>
</dbReference>
<feature type="region of interest" description="Disordered" evidence="1">
    <location>
        <begin position="100"/>
        <end position="121"/>
    </location>
</feature>
<feature type="region of interest" description="Disordered" evidence="1">
    <location>
        <begin position="1"/>
        <end position="22"/>
    </location>
</feature>
<evidence type="ECO:0000256" key="1">
    <source>
        <dbReference type="SAM" id="MobiDB-lite"/>
    </source>
</evidence>
<evidence type="ECO:0000313" key="5">
    <source>
        <dbReference type="EMBL" id="PSS07459.1"/>
    </source>
</evidence>
<dbReference type="AlphaFoldDB" id="A0A2R6QFQ3"/>
<dbReference type="Gramene" id="PSS07459">
    <property type="protein sequence ID" value="PSS07459"/>
    <property type="gene ID" value="CEY00_Acc17806"/>
</dbReference>
<sequence>MPESSFQLNASAQSRQGYPDGYPEYFKLHGYPKWFHKKGGSSQGKGGHSGNFVEPKVHHTTLDVIPSSEAHPQYSQAQVDQMMQEYAQKLSLKDASSSLANAGKNKRKDGGHGPTSKLQDDPLLAAAVAKPRLNPYVGKGGASPTISCRHVEIDGRSIAVMVNNTASSAPDSDAVSDFEDPDAQNVPPEQGNEGGGSGDHGPEGYYTEGHLASQTLGEEESFSTQGIRQNAREKLTTPQCESSVAGEIRDIGKSTQEAKKKSFVSLFEKNRLPSNGSRLEFYNLDDGPIQLGEEGTQLSGCPWERCLVGYFGGRFPGKLALNQIVASWKMQPIIQFHGSGWIVFQFATIEDQTKVLENGPYLIYGSPLLLKPMPKYFSFGMEEISTVPVWLTTSKERVTYARCLVEIDMAKELVHSVMLHLPEGGEHEQKQKLPAEGGKSNDTEVGKQAMSMGDGVAKKTQMEWVAKQNTKGIPAAAGEMVNLEISKNLQSTPAILDAETCLALPPLEPNVESNSGNMETEHRGPPPESTPEMSPVIPAQMGVEIYIEQASRIASEELKSKLKQESKNQKGSSVGISKKLSAQPASRLSAVNKVPDKASSSQPIPLAKGGEKGKKKGKSLNMPLKQTGVLKYMTRNRVAIMGILETKLNQQTVDGLARNKFLGWRMADNFSHHPNGRILIVWKEDLVQLDVVQTTEQAIHCLATCKSSAVTFYISFIYAFNTHVGRRPVWHNLRRFKYASQNPWILLGDFNNVLSTEERINGQPVSMYETREFKECCYDLGLSDMRSTGVFHTWMNNKIWCKLDRAMVNSTWLRRGFTAQANFDLPGILLDHSPCTITILGDNDRGASPFKFFNTWAIHENFLELVNTSWGEHIRGSAMFRLSTKLKTLKDPLKSLNRHLFAHISARAQAVAEELVDLQKLLYDNPTDMQLQVRVSDLRSRALKLAEAEASYCSQLAKAKYLKNCDRGTKFFHGLIKSGRAKSSTTSITLESGERSNSNSQVSEAFVHYYKGLLDPKGDCTDLNFDIVARGRRLDPDQVQNLTQQDEIIETEGSVENAILRLNQWDPNGQLQSRLAYEFFRPRIAKNAWSKLVWHNSITPKHSFILWLGLKDRLWTRDKLQDFIEDLTCPLCMAENENMDHLFFRCREVYQIWASIKSWLGISRAMHTLKAAVKWLIKEARGTGFPAKFKKITLACTVYYIWVARNKRIFEGKIEHPEAILRRIQIHAYRSIFSLFPDFRPEVL</sequence>
<dbReference type="Pfam" id="PF03372">
    <property type="entry name" value="Exo_endo_phos"/>
    <property type="match status" value="1"/>
</dbReference>
<dbReference type="PANTHER" id="PTHR33710:SF64">
    <property type="entry name" value="ENDONUCLEASE_EXONUCLEASE_PHOSPHATASE DOMAIN-CONTAINING PROTEIN"/>
    <property type="match status" value="1"/>
</dbReference>
<dbReference type="Pfam" id="PF13966">
    <property type="entry name" value="zf-RVT"/>
    <property type="match status" value="1"/>
</dbReference>
<feature type="region of interest" description="Disordered" evidence="1">
    <location>
        <begin position="167"/>
        <end position="248"/>
    </location>
</feature>
<keyword evidence="5" id="KW-0540">Nuclease</keyword>
<feature type="region of interest" description="Disordered" evidence="1">
    <location>
        <begin position="561"/>
        <end position="620"/>
    </location>
</feature>
<feature type="domain" description="Reverse transcriptase zinc-binding" evidence="3">
    <location>
        <begin position="1073"/>
        <end position="1153"/>
    </location>
</feature>
<dbReference type="Pfam" id="PF14111">
    <property type="entry name" value="DUF4283"/>
    <property type="match status" value="1"/>
</dbReference>
<keyword evidence="5" id="KW-0378">Hydrolase</keyword>
<comment type="caution">
    <text evidence="5">The sequence shown here is derived from an EMBL/GenBank/DDBJ whole genome shotgun (WGS) entry which is preliminary data.</text>
</comment>
<dbReference type="InterPro" id="IPR036691">
    <property type="entry name" value="Endo/exonu/phosph_ase_sf"/>
</dbReference>
<dbReference type="InterPro" id="IPR026960">
    <property type="entry name" value="RVT-Znf"/>
</dbReference>
<feature type="compositionally biased region" description="Basic and acidic residues" evidence="1">
    <location>
        <begin position="425"/>
        <end position="445"/>
    </location>
</feature>
<dbReference type="Proteomes" id="UP000241394">
    <property type="component" value="Chromosome LG16"/>
</dbReference>
<proteinExistence type="predicted"/>
<dbReference type="Gene3D" id="3.60.10.10">
    <property type="entry name" value="Endonuclease/exonuclease/phosphatase"/>
    <property type="match status" value="1"/>
</dbReference>
<reference evidence="5 6" key="1">
    <citation type="submission" date="2017-07" db="EMBL/GenBank/DDBJ databases">
        <title>An improved, manually edited Actinidia chinensis var. chinensis (kiwifruit) genome highlights the challenges associated with draft genomes and gene prediction in plants.</title>
        <authorList>
            <person name="Pilkington S."/>
            <person name="Crowhurst R."/>
            <person name="Hilario E."/>
            <person name="Nardozza S."/>
            <person name="Fraser L."/>
            <person name="Peng Y."/>
            <person name="Gunaseelan K."/>
            <person name="Simpson R."/>
            <person name="Tahir J."/>
            <person name="Deroles S."/>
            <person name="Templeton K."/>
            <person name="Luo Z."/>
            <person name="Davy M."/>
            <person name="Cheng C."/>
            <person name="Mcneilage M."/>
            <person name="Scaglione D."/>
            <person name="Liu Y."/>
            <person name="Zhang Q."/>
            <person name="Datson P."/>
            <person name="De Silva N."/>
            <person name="Gardiner S."/>
            <person name="Bassett H."/>
            <person name="Chagne D."/>
            <person name="Mccallum J."/>
            <person name="Dzierzon H."/>
            <person name="Deng C."/>
            <person name="Wang Y.-Y."/>
            <person name="Barron N."/>
            <person name="Manako K."/>
            <person name="Bowen J."/>
            <person name="Foster T."/>
            <person name="Erridge Z."/>
            <person name="Tiffin H."/>
            <person name="Waite C."/>
            <person name="Davies K."/>
            <person name="Grierson E."/>
            <person name="Laing W."/>
            <person name="Kirk R."/>
            <person name="Chen X."/>
            <person name="Wood M."/>
            <person name="Montefiori M."/>
            <person name="Brummell D."/>
            <person name="Schwinn K."/>
            <person name="Catanach A."/>
            <person name="Fullerton C."/>
            <person name="Li D."/>
            <person name="Meiyalaghan S."/>
            <person name="Nieuwenhuizen N."/>
            <person name="Read N."/>
            <person name="Prakash R."/>
            <person name="Hunter D."/>
            <person name="Zhang H."/>
            <person name="Mckenzie M."/>
            <person name="Knabel M."/>
            <person name="Harris A."/>
            <person name="Allan A."/>
            <person name="Chen A."/>
            <person name="Janssen B."/>
            <person name="Plunkett B."/>
            <person name="Dwamena C."/>
            <person name="Voogd C."/>
            <person name="Leif D."/>
            <person name="Lafferty D."/>
            <person name="Souleyre E."/>
            <person name="Varkonyi-Gasic E."/>
            <person name="Gambi F."/>
            <person name="Hanley J."/>
            <person name="Yao J.-L."/>
            <person name="Cheung J."/>
            <person name="David K."/>
            <person name="Warren B."/>
            <person name="Marsh K."/>
            <person name="Snowden K."/>
            <person name="Lin-Wang K."/>
            <person name="Brian L."/>
            <person name="Martinez-Sanchez M."/>
            <person name="Wang M."/>
            <person name="Ileperuma N."/>
            <person name="Macnee N."/>
            <person name="Campin R."/>
            <person name="Mcatee P."/>
            <person name="Drummond R."/>
            <person name="Espley R."/>
            <person name="Ireland H."/>
            <person name="Wu R."/>
            <person name="Atkinson R."/>
            <person name="Karunairetnam S."/>
            <person name="Bulley S."/>
            <person name="Chunkath S."/>
            <person name="Hanley Z."/>
            <person name="Storey R."/>
            <person name="Thrimawithana A."/>
            <person name="Thomson S."/>
            <person name="David C."/>
            <person name="Testolin R."/>
        </authorList>
    </citation>
    <scope>NUCLEOTIDE SEQUENCE [LARGE SCALE GENOMIC DNA]</scope>
    <source>
        <strain evidence="6">cv. Red5</strain>
        <tissue evidence="5">Young leaf</tissue>
    </source>
</reference>
<accession>A0A2R6QFQ3</accession>
<dbReference type="InterPro" id="IPR005135">
    <property type="entry name" value="Endo/exonuclease/phosphatase"/>
</dbReference>
<protein>
    <submittedName>
        <fullName evidence="5">Endonuclease</fullName>
    </submittedName>
</protein>
<dbReference type="EMBL" id="NKQK01000016">
    <property type="protein sequence ID" value="PSS07459.1"/>
    <property type="molecule type" value="Genomic_DNA"/>
</dbReference>
<feature type="domain" description="Endonuclease/exonuclease/phosphatase" evidence="2">
    <location>
        <begin position="619"/>
        <end position="818"/>
    </location>
</feature>
<dbReference type="InterPro" id="IPR025558">
    <property type="entry name" value="DUF4283"/>
</dbReference>